<evidence type="ECO:0000313" key="3">
    <source>
        <dbReference type="EMBL" id="CAL1578350.1"/>
    </source>
</evidence>
<evidence type="ECO:0000256" key="1">
    <source>
        <dbReference type="SAM" id="MobiDB-lite"/>
    </source>
</evidence>
<dbReference type="AlphaFoldDB" id="A0AAV2JP17"/>
<protein>
    <submittedName>
        <fullName evidence="3">Uncharacterized protein</fullName>
    </submittedName>
</protein>
<dbReference type="Proteomes" id="UP001497482">
    <property type="component" value="Chromosome 13"/>
</dbReference>
<proteinExistence type="predicted"/>
<accession>A0AAV2JP17</accession>
<reference evidence="3 4" key="1">
    <citation type="submission" date="2024-04" db="EMBL/GenBank/DDBJ databases">
        <authorList>
            <person name="Waldvogel A.-M."/>
            <person name="Schoenle A."/>
        </authorList>
    </citation>
    <scope>NUCLEOTIDE SEQUENCE [LARGE SCALE GENOMIC DNA]</scope>
</reference>
<dbReference type="EMBL" id="OZ035835">
    <property type="protein sequence ID" value="CAL1578350.1"/>
    <property type="molecule type" value="Genomic_DNA"/>
</dbReference>
<keyword evidence="2" id="KW-1133">Transmembrane helix</keyword>
<organism evidence="3 4">
    <name type="scientific">Knipowitschia caucasica</name>
    <name type="common">Caucasian dwarf goby</name>
    <name type="synonym">Pomatoschistus caucasicus</name>
    <dbReference type="NCBI Taxonomy" id="637954"/>
    <lineage>
        <taxon>Eukaryota</taxon>
        <taxon>Metazoa</taxon>
        <taxon>Chordata</taxon>
        <taxon>Craniata</taxon>
        <taxon>Vertebrata</taxon>
        <taxon>Euteleostomi</taxon>
        <taxon>Actinopterygii</taxon>
        <taxon>Neopterygii</taxon>
        <taxon>Teleostei</taxon>
        <taxon>Neoteleostei</taxon>
        <taxon>Acanthomorphata</taxon>
        <taxon>Gobiaria</taxon>
        <taxon>Gobiiformes</taxon>
        <taxon>Gobioidei</taxon>
        <taxon>Gobiidae</taxon>
        <taxon>Gobiinae</taxon>
        <taxon>Knipowitschia</taxon>
    </lineage>
</organism>
<name>A0AAV2JP17_KNICA</name>
<dbReference type="Pfam" id="PF17665">
    <property type="entry name" value="DUF5527"/>
    <property type="match status" value="1"/>
</dbReference>
<dbReference type="PANTHER" id="PTHR38325:SF1">
    <property type="entry name" value="GENE, 17455-RELATED"/>
    <property type="match status" value="1"/>
</dbReference>
<feature type="region of interest" description="Disordered" evidence="1">
    <location>
        <begin position="77"/>
        <end position="98"/>
    </location>
</feature>
<evidence type="ECO:0000313" key="4">
    <source>
        <dbReference type="Proteomes" id="UP001497482"/>
    </source>
</evidence>
<dbReference type="PANTHER" id="PTHR38325">
    <property type="entry name" value="MCG55969"/>
    <property type="match status" value="1"/>
</dbReference>
<dbReference type="InterPro" id="IPR039954">
    <property type="entry name" value="DUF5527"/>
</dbReference>
<keyword evidence="4" id="KW-1185">Reference proteome</keyword>
<keyword evidence="2" id="KW-0472">Membrane</keyword>
<evidence type="ECO:0000256" key="2">
    <source>
        <dbReference type="SAM" id="Phobius"/>
    </source>
</evidence>
<keyword evidence="2" id="KW-0812">Transmembrane</keyword>
<sequence length="157" mass="17388">MSTIPTMSTIPLSLSTLSIPLNASTSPSPSTAPASVPLPPSYSSDIHEPEFTIMIALGLSLLLAGIAAFLVVCQPSTREDDSETNFEDSFRSRNKSGEPQLKKWKRFGSYRRSYNASFRRPPNRRPESIHLTQILPKEAIKQPKTTTPCMCDYVTEI</sequence>
<feature type="transmembrane region" description="Helical" evidence="2">
    <location>
        <begin position="51"/>
        <end position="72"/>
    </location>
</feature>
<gene>
    <name evidence="3" type="ORF">KC01_LOCUS9505</name>
</gene>